<evidence type="ECO:0000313" key="1">
    <source>
        <dbReference type="EMBL" id="JAH64837.1"/>
    </source>
</evidence>
<reference evidence="1" key="2">
    <citation type="journal article" date="2015" name="Fish Shellfish Immunol.">
        <title>Early steps in the European eel (Anguilla anguilla)-Vibrio vulnificus interaction in the gills: Role of the RtxA13 toxin.</title>
        <authorList>
            <person name="Callol A."/>
            <person name="Pajuelo D."/>
            <person name="Ebbesson L."/>
            <person name="Teles M."/>
            <person name="MacKenzie S."/>
            <person name="Amaro C."/>
        </authorList>
    </citation>
    <scope>NUCLEOTIDE SEQUENCE</scope>
</reference>
<dbReference type="AlphaFoldDB" id="A0A0E9UGE7"/>
<name>A0A0E9UGE7_ANGAN</name>
<protein>
    <submittedName>
        <fullName evidence="1">Uncharacterized protein</fullName>
    </submittedName>
</protein>
<reference evidence="1" key="1">
    <citation type="submission" date="2014-11" db="EMBL/GenBank/DDBJ databases">
        <authorList>
            <person name="Amaro Gonzalez C."/>
        </authorList>
    </citation>
    <scope>NUCLEOTIDE SEQUENCE</scope>
</reference>
<proteinExistence type="predicted"/>
<dbReference type="EMBL" id="GBXM01043740">
    <property type="protein sequence ID" value="JAH64837.1"/>
    <property type="molecule type" value="Transcribed_RNA"/>
</dbReference>
<accession>A0A0E9UGE7</accession>
<sequence length="57" mass="6828">MLLITLLFLPESHSFLHWFHLSIDSGQQGLVYGNMRKEILKLYLINWNLLWLLLVFV</sequence>
<organism evidence="1">
    <name type="scientific">Anguilla anguilla</name>
    <name type="common">European freshwater eel</name>
    <name type="synonym">Muraena anguilla</name>
    <dbReference type="NCBI Taxonomy" id="7936"/>
    <lineage>
        <taxon>Eukaryota</taxon>
        <taxon>Metazoa</taxon>
        <taxon>Chordata</taxon>
        <taxon>Craniata</taxon>
        <taxon>Vertebrata</taxon>
        <taxon>Euteleostomi</taxon>
        <taxon>Actinopterygii</taxon>
        <taxon>Neopterygii</taxon>
        <taxon>Teleostei</taxon>
        <taxon>Anguilliformes</taxon>
        <taxon>Anguillidae</taxon>
        <taxon>Anguilla</taxon>
    </lineage>
</organism>